<evidence type="ECO:0000259" key="7">
    <source>
        <dbReference type="PROSITE" id="PS50011"/>
    </source>
</evidence>
<dbReference type="AlphaFoldDB" id="A0A261Y3P2"/>
<evidence type="ECO:0000256" key="3">
    <source>
        <dbReference type="ARBA" id="ARBA00022679"/>
    </source>
</evidence>
<dbReference type="PANTHER" id="PTHR24346:SF82">
    <property type="entry name" value="KP78A-RELATED"/>
    <property type="match status" value="1"/>
</dbReference>
<sequence>MALQSILLLRHIHHCTQLGQLPSLAVLGMTHERKVRLRRPDPIIAPHFVEAEVVYGVDQKRIDPRFLAPELFNAGQIDLERLDVWTLGVILYRRLTGEYPFEDAFTLGYREPLFISPDCADLLQRMLQVHPHQRPSLETILHHRWFSGVKAMRRFALSGNRRTRLALFTFSTQENVLK</sequence>
<evidence type="ECO:0000256" key="2">
    <source>
        <dbReference type="ARBA" id="ARBA00022527"/>
    </source>
</evidence>
<dbReference type="GO" id="GO:0005737">
    <property type="term" value="C:cytoplasm"/>
    <property type="evidence" value="ECO:0007669"/>
    <property type="project" value="TreeGrafter"/>
</dbReference>
<evidence type="ECO:0000256" key="1">
    <source>
        <dbReference type="ARBA" id="ARBA00010791"/>
    </source>
</evidence>
<keyword evidence="6" id="KW-0067">ATP-binding</keyword>
<evidence type="ECO:0000256" key="5">
    <source>
        <dbReference type="ARBA" id="ARBA00022777"/>
    </source>
</evidence>
<name>A0A261Y3P2_9FUNG</name>
<dbReference type="InterPro" id="IPR011009">
    <property type="entry name" value="Kinase-like_dom_sf"/>
</dbReference>
<evidence type="ECO:0000256" key="6">
    <source>
        <dbReference type="ARBA" id="ARBA00022840"/>
    </source>
</evidence>
<reference evidence="8 9" key="1">
    <citation type="journal article" date="2017" name="Mycologia">
        <title>Bifiguratus adelaidae, gen. et sp. nov., a new member of Mucoromycotina in endophytic and soil-dwelling habitats.</title>
        <authorList>
            <person name="Torres-Cruz T.J."/>
            <person name="Billingsley Tobias T.L."/>
            <person name="Almatruk M."/>
            <person name="Hesse C."/>
            <person name="Kuske C.R."/>
            <person name="Desiro A."/>
            <person name="Benucci G.M."/>
            <person name="Bonito G."/>
            <person name="Stajich J.E."/>
            <person name="Dunlap C."/>
            <person name="Arnold A.E."/>
            <person name="Porras-Alfaro A."/>
        </authorList>
    </citation>
    <scope>NUCLEOTIDE SEQUENCE [LARGE SCALE GENOMIC DNA]</scope>
    <source>
        <strain evidence="8 9">AZ0501</strain>
    </source>
</reference>
<evidence type="ECO:0000313" key="8">
    <source>
        <dbReference type="EMBL" id="OZJ05094.1"/>
    </source>
</evidence>
<dbReference type="GO" id="GO:0035556">
    <property type="term" value="P:intracellular signal transduction"/>
    <property type="evidence" value="ECO:0007669"/>
    <property type="project" value="TreeGrafter"/>
</dbReference>
<dbReference type="GO" id="GO:0004674">
    <property type="term" value="F:protein serine/threonine kinase activity"/>
    <property type="evidence" value="ECO:0007669"/>
    <property type="project" value="UniProtKB-KW"/>
</dbReference>
<dbReference type="GO" id="GO:0005524">
    <property type="term" value="F:ATP binding"/>
    <property type="evidence" value="ECO:0007669"/>
    <property type="project" value="UniProtKB-KW"/>
</dbReference>
<dbReference type="PANTHER" id="PTHR24346">
    <property type="entry name" value="MAP/MICROTUBULE AFFINITY-REGULATING KINASE"/>
    <property type="match status" value="1"/>
</dbReference>
<keyword evidence="5" id="KW-0418">Kinase</keyword>
<accession>A0A261Y3P2</accession>
<proteinExistence type="inferred from homology"/>
<dbReference type="SMART" id="SM00220">
    <property type="entry name" value="S_TKc"/>
    <property type="match status" value="1"/>
</dbReference>
<comment type="caution">
    <text evidence="8">The sequence shown here is derived from an EMBL/GenBank/DDBJ whole genome shotgun (WGS) entry which is preliminary data.</text>
</comment>
<gene>
    <name evidence="8" type="ORF">BZG36_01351</name>
</gene>
<dbReference type="Gene3D" id="1.10.510.10">
    <property type="entry name" value="Transferase(Phosphotransferase) domain 1"/>
    <property type="match status" value="1"/>
</dbReference>
<dbReference type="Pfam" id="PF00069">
    <property type="entry name" value="Pkinase"/>
    <property type="match status" value="1"/>
</dbReference>
<comment type="similarity">
    <text evidence="1">Belongs to the protein kinase superfamily. CAMK Ser/Thr protein kinase family. NIM1 subfamily.</text>
</comment>
<dbReference type="OrthoDB" id="410920at2759"/>
<keyword evidence="2" id="KW-0723">Serine/threonine-protein kinase</keyword>
<feature type="domain" description="Protein kinase" evidence="7">
    <location>
        <begin position="1"/>
        <end position="146"/>
    </location>
</feature>
<evidence type="ECO:0000256" key="4">
    <source>
        <dbReference type="ARBA" id="ARBA00022741"/>
    </source>
</evidence>
<keyword evidence="4" id="KW-0547">Nucleotide-binding</keyword>
<protein>
    <recommendedName>
        <fullName evidence="7">Protein kinase domain-containing protein</fullName>
    </recommendedName>
</protein>
<dbReference type="Proteomes" id="UP000242875">
    <property type="component" value="Unassembled WGS sequence"/>
</dbReference>
<organism evidence="8 9">
    <name type="scientific">Bifiguratus adelaidae</name>
    <dbReference type="NCBI Taxonomy" id="1938954"/>
    <lineage>
        <taxon>Eukaryota</taxon>
        <taxon>Fungi</taxon>
        <taxon>Fungi incertae sedis</taxon>
        <taxon>Mucoromycota</taxon>
        <taxon>Mucoromycotina</taxon>
        <taxon>Endogonomycetes</taxon>
        <taxon>Endogonales</taxon>
        <taxon>Endogonales incertae sedis</taxon>
        <taxon>Bifiguratus</taxon>
    </lineage>
</organism>
<dbReference type="PROSITE" id="PS50011">
    <property type="entry name" value="PROTEIN_KINASE_DOM"/>
    <property type="match status" value="1"/>
</dbReference>
<keyword evidence="3" id="KW-0808">Transferase</keyword>
<dbReference type="SUPFAM" id="SSF56112">
    <property type="entry name" value="Protein kinase-like (PK-like)"/>
    <property type="match status" value="1"/>
</dbReference>
<keyword evidence="9" id="KW-1185">Reference proteome</keyword>
<evidence type="ECO:0000313" key="9">
    <source>
        <dbReference type="Proteomes" id="UP000242875"/>
    </source>
</evidence>
<dbReference type="EMBL" id="MVBO01000022">
    <property type="protein sequence ID" value="OZJ05094.1"/>
    <property type="molecule type" value="Genomic_DNA"/>
</dbReference>
<dbReference type="InterPro" id="IPR000719">
    <property type="entry name" value="Prot_kinase_dom"/>
</dbReference>